<feature type="transmembrane region" description="Helical" evidence="5">
    <location>
        <begin position="162"/>
        <end position="184"/>
    </location>
</feature>
<evidence type="ECO:0000256" key="5">
    <source>
        <dbReference type="SAM" id="Phobius"/>
    </source>
</evidence>
<dbReference type="Pfam" id="PF04932">
    <property type="entry name" value="Wzy_C"/>
    <property type="match status" value="1"/>
</dbReference>
<keyword evidence="3 5" id="KW-1133">Transmembrane helix</keyword>
<evidence type="ECO:0000259" key="6">
    <source>
        <dbReference type="Pfam" id="PF04932"/>
    </source>
</evidence>
<feature type="transmembrane region" description="Helical" evidence="5">
    <location>
        <begin position="70"/>
        <end position="86"/>
    </location>
</feature>
<evidence type="ECO:0000256" key="2">
    <source>
        <dbReference type="ARBA" id="ARBA00022692"/>
    </source>
</evidence>
<name>A0A0G1L2S7_9BACT</name>
<dbReference type="PANTHER" id="PTHR37422:SF13">
    <property type="entry name" value="LIPOPOLYSACCHARIDE BIOSYNTHESIS PROTEIN PA4999-RELATED"/>
    <property type="match status" value="1"/>
</dbReference>
<feature type="transmembrane region" description="Helical" evidence="5">
    <location>
        <begin position="424"/>
        <end position="449"/>
    </location>
</feature>
<accession>A0A0G1L2S7</accession>
<comment type="caution">
    <text evidence="7">The sequence shown here is derived from an EMBL/GenBank/DDBJ whole genome shotgun (WGS) entry which is preliminary data.</text>
</comment>
<evidence type="ECO:0000256" key="3">
    <source>
        <dbReference type="ARBA" id="ARBA00022989"/>
    </source>
</evidence>
<dbReference type="InterPro" id="IPR051533">
    <property type="entry name" value="WaaL-like"/>
</dbReference>
<sequence>MKKLNIIFIFELILFFLIVSGLIPRSFANVLALVLIIYALFASVENSTILFLRSIPFFLALPLTSSFDNFNTWRVMSIAIFLKWWFQKYSIRTFLSITPRLSAETKILAGLLIMALLSILPAGDKIMAVKRVIYFLNLSLIGIVAYDLANRNTGILRNLIKNTAVPTIIVAIVGLGQVVSTYFMDIYQFMRIWGENVQCNQFGNQWCDIAVNVGNTWFAYFGEQLSLRTFSLFPDSHSYPIFMLLGLPAIFAISLKNKIARYIAEPGRKIKNLFQTRSGLHILWAPLVYLMLILSGTRGIWAGSIGVILFGLIVIYFLKDSRRKIFMYLASYISIFFLLFFVAFPIFASPQFLVSKGDNLLLQKRVRSIIDFGETSNAQRIEIWKKTTDSIIKHPILGIGIGNYPIVLSQDLKLAKAGSSAHNLYLHVAAEMGIPALILAIWLMLKILFNAFKKYASSDDPFLIVFYGASLLYFPWVLLYLLTDVAVFDERAFLMLAITAGILIKKYHVPQSSGNN</sequence>
<dbReference type="InterPro" id="IPR007016">
    <property type="entry name" value="O-antigen_ligase-rel_domated"/>
</dbReference>
<keyword evidence="4 5" id="KW-0472">Membrane</keyword>
<feature type="transmembrane region" description="Helical" evidence="5">
    <location>
        <begin position="237"/>
        <end position="255"/>
    </location>
</feature>
<proteinExistence type="predicted"/>
<protein>
    <recommendedName>
        <fullName evidence="6">O-antigen ligase-related domain-containing protein</fullName>
    </recommendedName>
</protein>
<evidence type="ECO:0000256" key="4">
    <source>
        <dbReference type="ARBA" id="ARBA00023136"/>
    </source>
</evidence>
<feature type="domain" description="O-antigen ligase-related" evidence="6">
    <location>
        <begin position="289"/>
        <end position="440"/>
    </location>
</feature>
<gene>
    <name evidence="7" type="ORF">UW90_C0003G0015</name>
</gene>
<dbReference type="PANTHER" id="PTHR37422">
    <property type="entry name" value="TEICHURONIC ACID BIOSYNTHESIS PROTEIN TUAE"/>
    <property type="match status" value="1"/>
</dbReference>
<feature type="transmembrane region" description="Helical" evidence="5">
    <location>
        <begin position="132"/>
        <end position="150"/>
    </location>
</feature>
<feature type="transmembrane region" description="Helical" evidence="5">
    <location>
        <begin position="107"/>
        <end position="126"/>
    </location>
</feature>
<keyword evidence="2 5" id="KW-0812">Transmembrane</keyword>
<evidence type="ECO:0000313" key="8">
    <source>
        <dbReference type="Proteomes" id="UP000034368"/>
    </source>
</evidence>
<dbReference type="EMBL" id="LCKD01000003">
    <property type="protein sequence ID" value="KKT90291.1"/>
    <property type="molecule type" value="Genomic_DNA"/>
</dbReference>
<feature type="transmembrane region" description="Helical" evidence="5">
    <location>
        <begin position="30"/>
        <end position="50"/>
    </location>
</feature>
<feature type="transmembrane region" description="Helical" evidence="5">
    <location>
        <begin position="276"/>
        <end position="294"/>
    </location>
</feature>
<evidence type="ECO:0000313" key="7">
    <source>
        <dbReference type="EMBL" id="KKT90291.1"/>
    </source>
</evidence>
<evidence type="ECO:0000256" key="1">
    <source>
        <dbReference type="ARBA" id="ARBA00004141"/>
    </source>
</evidence>
<dbReference type="Proteomes" id="UP000034368">
    <property type="component" value="Unassembled WGS sequence"/>
</dbReference>
<dbReference type="AlphaFoldDB" id="A0A0G1L2S7"/>
<feature type="transmembrane region" description="Helical" evidence="5">
    <location>
        <begin position="461"/>
        <end position="482"/>
    </location>
</feature>
<feature type="transmembrane region" description="Helical" evidence="5">
    <location>
        <begin position="300"/>
        <end position="318"/>
    </location>
</feature>
<feature type="transmembrane region" description="Helical" evidence="5">
    <location>
        <begin position="6"/>
        <end position="23"/>
    </location>
</feature>
<reference evidence="7 8" key="1">
    <citation type="journal article" date="2015" name="Nature">
        <title>rRNA introns, odd ribosomes, and small enigmatic genomes across a large radiation of phyla.</title>
        <authorList>
            <person name="Brown C.T."/>
            <person name="Hug L.A."/>
            <person name="Thomas B.C."/>
            <person name="Sharon I."/>
            <person name="Castelle C.J."/>
            <person name="Singh A."/>
            <person name="Wilkins M.J."/>
            <person name="Williams K.H."/>
            <person name="Banfield J.F."/>
        </authorList>
    </citation>
    <scope>NUCLEOTIDE SEQUENCE [LARGE SCALE GENOMIC DNA]</scope>
</reference>
<dbReference type="GO" id="GO:0016020">
    <property type="term" value="C:membrane"/>
    <property type="evidence" value="ECO:0007669"/>
    <property type="project" value="UniProtKB-SubCell"/>
</dbReference>
<comment type="subcellular location">
    <subcellularLocation>
        <location evidence="1">Membrane</location>
        <topology evidence="1">Multi-pass membrane protein</topology>
    </subcellularLocation>
</comment>
<feature type="transmembrane region" description="Helical" evidence="5">
    <location>
        <begin position="325"/>
        <end position="348"/>
    </location>
</feature>
<organism evidence="7 8">
    <name type="scientific">Candidatus Yanofskybacteria bacterium GW2011_GWB1_45_11</name>
    <dbReference type="NCBI Taxonomy" id="1619026"/>
    <lineage>
        <taxon>Bacteria</taxon>
        <taxon>Candidatus Yanofskyibacteriota</taxon>
    </lineage>
</organism>